<evidence type="ECO:0000256" key="1">
    <source>
        <dbReference type="ARBA" id="ARBA00022723"/>
    </source>
</evidence>
<comment type="caution">
    <text evidence="7">The sequence shown here is derived from an EMBL/GenBank/DDBJ whole genome shotgun (WGS) entry which is preliminary data.</text>
</comment>
<dbReference type="PROSITE" id="PS00518">
    <property type="entry name" value="ZF_RING_1"/>
    <property type="match status" value="1"/>
</dbReference>
<dbReference type="PROSITE" id="PS50089">
    <property type="entry name" value="ZF_RING_2"/>
    <property type="match status" value="1"/>
</dbReference>
<evidence type="ECO:0000313" key="7">
    <source>
        <dbReference type="EMBL" id="KPI86343.1"/>
    </source>
</evidence>
<feature type="compositionally biased region" description="Pro residues" evidence="5">
    <location>
        <begin position="1"/>
        <end position="16"/>
    </location>
</feature>
<feature type="region of interest" description="Disordered" evidence="5">
    <location>
        <begin position="187"/>
        <end position="211"/>
    </location>
</feature>
<reference evidence="7 8" key="1">
    <citation type="journal article" date="2015" name="PLoS Pathog.">
        <title>Leptomonas seymouri: Adaptations to the Dixenous Life Cycle Analyzed by Genome Sequencing, Transcriptome Profiling and Co-infection with Leishmania donovani.</title>
        <authorList>
            <person name="Kraeva N."/>
            <person name="Butenko A."/>
            <person name="Hlavacova J."/>
            <person name="Kostygov A."/>
            <person name="Myskova J."/>
            <person name="Grybchuk D."/>
            <person name="Lestinova T."/>
            <person name="Votypka J."/>
            <person name="Volf P."/>
            <person name="Opperdoes F."/>
            <person name="Flegontov P."/>
            <person name="Lukes J."/>
            <person name="Yurchenko V."/>
        </authorList>
    </citation>
    <scope>NUCLEOTIDE SEQUENCE [LARGE SCALE GENOMIC DNA]</scope>
    <source>
        <strain evidence="7 8">ATCC 30220</strain>
    </source>
</reference>
<keyword evidence="2 4" id="KW-0863">Zinc-finger</keyword>
<feature type="compositionally biased region" description="Basic and acidic residues" evidence="5">
    <location>
        <begin position="315"/>
        <end position="325"/>
    </location>
</feature>
<dbReference type="GO" id="GO:0008270">
    <property type="term" value="F:zinc ion binding"/>
    <property type="evidence" value="ECO:0007669"/>
    <property type="project" value="UniProtKB-KW"/>
</dbReference>
<keyword evidence="1" id="KW-0479">Metal-binding</keyword>
<evidence type="ECO:0000256" key="5">
    <source>
        <dbReference type="SAM" id="MobiDB-lite"/>
    </source>
</evidence>
<accession>A0A0N1I667</accession>
<gene>
    <name evidence="7" type="ORF">ABL78_4609</name>
</gene>
<organism evidence="7 8">
    <name type="scientific">Leptomonas seymouri</name>
    <dbReference type="NCBI Taxonomy" id="5684"/>
    <lineage>
        <taxon>Eukaryota</taxon>
        <taxon>Discoba</taxon>
        <taxon>Euglenozoa</taxon>
        <taxon>Kinetoplastea</taxon>
        <taxon>Metakinetoplastina</taxon>
        <taxon>Trypanosomatida</taxon>
        <taxon>Trypanosomatidae</taxon>
        <taxon>Leishmaniinae</taxon>
        <taxon>Leptomonas</taxon>
    </lineage>
</organism>
<dbReference type="VEuPathDB" id="TriTrypDB:Lsey_0136_0160"/>
<dbReference type="InterPro" id="IPR017907">
    <property type="entry name" value="Znf_RING_CS"/>
</dbReference>
<evidence type="ECO:0000256" key="4">
    <source>
        <dbReference type="PROSITE-ProRule" id="PRU00175"/>
    </source>
</evidence>
<feature type="compositionally biased region" description="Basic and acidic residues" evidence="5">
    <location>
        <begin position="199"/>
        <end position="208"/>
    </location>
</feature>
<dbReference type="InterPro" id="IPR001841">
    <property type="entry name" value="Znf_RING"/>
</dbReference>
<name>A0A0N1I667_LEPSE</name>
<dbReference type="SMART" id="SM00184">
    <property type="entry name" value="RING"/>
    <property type="match status" value="1"/>
</dbReference>
<feature type="region of interest" description="Disordered" evidence="5">
    <location>
        <begin position="958"/>
        <end position="987"/>
    </location>
</feature>
<dbReference type="OrthoDB" id="1630758at2759"/>
<feature type="compositionally biased region" description="Polar residues" evidence="5">
    <location>
        <begin position="1234"/>
        <end position="1250"/>
    </location>
</feature>
<dbReference type="Gene3D" id="3.30.40.10">
    <property type="entry name" value="Zinc/RING finger domain, C3HC4 (zinc finger)"/>
    <property type="match status" value="1"/>
</dbReference>
<dbReference type="EMBL" id="LJSK01000136">
    <property type="protein sequence ID" value="KPI86343.1"/>
    <property type="molecule type" value="Genomic_DNA"/>
</dbReference>
<keyword evidence="8" id="KW-1185">Reference proteome</keyword>
<evidence type="ECO:0000256" key="2">
    <source>
        <dbReference type="ARBA" id="ARBA00022771"/>
    </source>
</evidence>
<dbReference type="InterPro" id="IPR013083">
    <property type="entry name" value="Znf_RING/FYVE/PHD"/>
</dbReference>
<feature type="region of interest" description="Disordered" evidence="5">
    <location>
        <begin position="303"/>
        <end position="381"/>
    </location>
</feature>
<feature type="compositionally biased region" description="Basic and acidic residues" evidence="5">
    <location>
        <begin position="965"/>
        <end position="987"/>
    </location>
</feature>
<evidence type="ECO:0000259" key="6">
    <source>
        <dbReference type="PROSITE" id="PS50089"/>
    </source>
</evidence>
<feature type="region of interest" description="Disordered" evidence="5">
    <location>
        <begin position="531"/>
        <end position="561"/>
    </location>
</feature>
<feature type="compositionally biased region" description="Polar residues" evidence="5">
    <location>
        <begin position="1261"/>
        <end position="1271"/>
    </location>
</feature>
<feature type="region of interest" description="Disordered" evidence="5">
    <location>
        <begin position="1"/>
        <end position="29"/>
    </location>
</feature>
<dbReference type="Proteomes" id="UP000038009">
    <property type="component" value="Unassembled WGS sequence"/>
</dbReference>
<feature type="compositionally biased region" description="Polar residues" evidence="5">
    <location>
        <begin position="341"/>
        <end position="355"/>
    </location>
</feature>
<feature type="region of interest" description="Disordered" evidence="5">
    <location>
        <begin position="1031"/>
        <end position="1054"/>
    </location>
</feature>
<evidence type="ECO:0000313" key="8">
    <source>
        <dbReference type="Proteomes" id="UP000038009"/>
    </source>
</evidence>
<sequence>MVLSTPPSPSVAPSPPLQSASSCDSTSRCSPSLTLAPLPAPPSLASFSFSQLLSFHDEALAGEEYNAHESSRATLSSTASTPEAVPSTAATAAASPSSFSGSTFSFEDCVRFRLCLTCALCGRLLRHHPAAIETCGHCFCYSCINTAVEDGCLPLAQQWPWSRLSSEVEAAAARWTAATAATHVKETGEDTHGVLGPSDAKRPERRGDNSVGKAVVTEVSPMRKITNPPATAATRTGVPPHRPRATRKVRQRCPLCLGPAFKWMLVSVPAVAELCTQLSTAYPALEDTLTQLTCHSVSSCVAGMATQNSSPPKSQRGEEGSEEQQRQQQSPLSAAAFKPSAPQTARESGGSANHGSDSSSERDARDEEAVRQQWRRSGGPRKEITFADEVRVSVKEPQVKLVECPFLTDPLLTAEGHCVPGAVPNASLCTSSAVGCSTVEDSTECEVDHSDISALPATSGGSASLSSTAASALQLSVDLIPSPNTSAGVPSEIARQPIWRGEVVRNGGDNLQSTQPPSSQQQVAASLYKPSNVLGQSPGADDQSLGEASASGARPYSSLEPTAASQVPYLSETLEAIDNDVVDAFSCTHGRGLRARSAADECVALKPSSDQPGSVLFDTPPFSDETISRIMSHLLENQSGAAANSMCCPPNDYTFVYDGANTNAMRPIGHIRASQYSSSYSSVRALSHACHALISDAPAHNATRDAFAFSGNRVTAVSVHPCDVWELDAAHLQRHPDVPNCFVALRVGHLKWCNEEKRENSSKARRFSKGPPLLCVTGNYPPAAPASEDGNNGDGFGARKILSLSPAVCTAAVLAVPCVDIEWFSSRTHAPWKWYAATAIEGSSGTAAGALALPSSTNSPSVGHHSPVRQPGSWMASTRRILLASGLLRPRRPTSFTADRLAPGATSLTGQTAFYFFLLPDDAALQFVRAFFNSWSSLLHLDHHSAASVTEAVAVNKRTGVSQEEQGRNQHHHLDTPRKRRRDSDIHSEAWDTTDGYSQRAWRRLVLTSGGAVVEMSASLFAAIEAAALESGGKQTNKDDDTDGKNGGSTGDRVPDVAAAALASHVRASQLNAPMDNWLHVDIDEGFQSTECASALADDAQPAQHVLFLLYSPAVVQKACDNTLEDKAIHHHASNVPKQTTSADAHFRFEFQRFLMRVAAFIASMLTPILPETVQPVSTVTHEVRPARWLLESIMEGHCSADSSTWAAGNKPRYRESQLNKTCSLEGNAGEEANNAQPPKQLPGSTQQMHWTFDDMEGPNVASSSLNSFTTPGPPSDELQNPQQRVGVYRALLYSDTP</sequence>
<dbReference type="OMA" id="LGPAFKW"/>
<evidence type="ECO:0000256" key="3">
    <source>
        <dbReference type="ARBA" id="ARBA00022833"/>
    </source>
</evidence>
<feature type="compositionally biased region" description="Basic and acidic residues" evidence="5">
    <location>
        <begin position="359"/>
        <end position="370"/>
    </location>
</feature>
<feature type="region of interest" description="Disordered" evidence="5">
    <location>
        <begin position="226"/>
        <end position="246"/>
    </location>
</feature>
<keyword evidence="3" id="KW-0862">Zinc</keyword>
<proteinExistence type="predicted"/>
<feature type="compositionally biased region" description="Polar residues" evidence="5">
    <location>
        <begin position="303"/>
        <end position="313"/>
    </location>
</feature>
<feature type="compositionally biased region" description="Low complexity" evidence="5">
    <location>
        <begin position="17"/>
        <end position="29"/>
    </location>
</feature>
<feature type="domain" description="RING-type" evidence="6">
    <location>
        <begin position="118"/>
        <end position="152"/>
    </location>
</feature>
<feature type="region of interest" description="Disordered" evidence="5">
    <location>
        <begin position="1228"/>
        <end position="1286"/>
    </location>
</feature>
<protein>
    <submittedName>
        <fullName evidence="7">RING finger protein conserved</fullName>
    </submittedName>
</protein>